<evidence type="ECO:0000256" key="2">
    <source>
        <dbReference type="PROSITE-ProRule" id="PRU00035"/>
    </source>
</evidence>
<comment type="caution">
    <text evidence="5">The sequence shown here is derived from an EMBL/GenBank/DDBJ whole genome shotgun (WGS) entry which is preliminary data.</text>
</comment>
<proteinExistence type="predicted"/>
<reference evidence="5" key="2">
    <citation type="journal article" date="2023" name="Proc. Natl. Acad. Sci. U.S.A.">
        <title>A global phylogenomic analysis of the shiitake genus Lentinula.</title>
        <authorList>
            <person name="Sierra-Patev S."/>
            <person name="Min B."/>
            <person name="Naranjo-Ortiz M."/>
            <person name="Looney B."/>
            <person name="Konkel Z."/>
            <person name="Slot J.C."/>
            <person name="Sakamoto Y."/>
            <person name="Steenwyk J.L."/>
            <person name="Rokas A."/>
            <person name="Carro J."/>
            <person name="Camarero S."/>
            <person name="Ferreira P."/>
            <person name="Molpeceres G."/>
            <person name="Ruiz-Duenas F.J."/>
            <person name="Serrano A."/>
            <person name="Henrissat B."/>
            <person name="Drula E."/>
            <person name="Hughes K.W."/>
            <person name="Mata J.L."/>
            <person name="Ishikawa N.K."/>
            <person name="Vargas-Isla R."/>
            <person name="Ushijima S."/>
            <person name="Smith C.A."/>
            <person name="Donoghue J."/>
            <person name="Ahrendt S."/>
            <person name="Andreopoulos W."/>
            <person name="He G."/>
            <person name="LaButti K."/>
            <person name="Lipzen A."/>
            <person name="Ng V."/>
            <person name="Riley R."/>
            <person name="Sandor L."/>
            <person name="Barry K."/>
            <person name="Martinez A.T."/>
            <person name="Xiao Y."/>
            <person name="Gibbons J.G."/>
            <person name="Terashima K."/>
            <person name="Grigoriev I.V."/>
            <person name="Hibbett D."/>
        </authorList>
    </citation>
    <scope>NUCLEOTIDE SEQUENCE</scope>
    <source>
        <strain evidence="5">Sp2 HRB7682 ss15</strain>
    </source>
</reference>
<gene>
    <name evidence="5" type="ORF">C8J55DRAFT_512077</name>
</gene>
<evidence type="ECO:0000259" key="4">
    <source>
        <dbReference type="PROSITE" id="PS50014"/>
    </source>
</evidence>
<feature type="compositionally biased region" description="Basic residues" evidence="3">
    <location>
        <begin position="279"/>
        <end position="291"/>
    </location>
</feature>
<feature type="domain" description="Bromo" evidence="4">
    <location>
        <begin position="409"/>
        <end position="479"/>
    </location>
</feature>
<name>A0A9W9AGV2_9AGAR</name>
<dbReference type="AlphaFoldDB" id="A0A9W9AGV2"/>
<feature type="region of interest" description="Disordered" evidence="3">
    <location>
        <begin position="190"/>
        <end position="319"/>
    </location>
</feature>
<feature type="compositionally biased region" description="Polar residues" evidence="3">
    <location>
        <begin position="247"/>
        <end position="256"/>
    </location>
</feature>
<feature type="compositionally biased region" description="Basic and acidic residues" evidence="3">
    <location>
        <begin position="355"/>
        <end position="371"/>
    </location>
</feature>
<protein>
    <recommendedName>
        <fullName evidence="4">Bromo domain-containing protein</fullName>
    </recommendedName>
</protein>
<dbReference type="InterPro" id="IPR001487">
    <property type="entry name" value="Bromodomain"/>
</dbReference>
<dbReference type="InterPro" id="IPR036427">
    <property type="entry name" value="Bromodomain-like_sf"/>
</dbReference>
<dbReference type="PROSITE" id="PS50014">
    <property type="entry name" value="BROMODOMAIN_2"/>
    <property type="match status" value="1"/>
</dbReference>
<dbReference type="SMART" id="SM00297">
    <property type="entry name" value="BROMO"/>
    <property type="match status" value="1"/>
</dbReference>
<feature type="region of interest" description="Disordered" evidence="3">
    <location>
        <begin position="331"/>
        <end position="393"/>
    </location>
</feature>
<dbReference type="EMBL" id="JANVFS010000014">
    <property type="protein sequence ID" value="KAJ4481585.1"/>
    <property type="molecule type" value="Genomic_DNA"/>
</dbReference>
<sequence>MSGRFAKRSQPELDLSSFTKLDALILAQSVYELGASSWPTVAKLLSKHPLLRHPKSFFTAQSCETLYKKLRNDASLEITEADNERHSPLNRKLAQIHYQARILELRDLISTEEQKFKKVLSEIEELKNNASKATAPINGAKADVKDFTADLGGSSSTFSSNKVEPLNEETVNLLRSPQHSDTQEVASLAKDNAEAGDDNKEGRDEVESLAISPDDTPPLLRNRPLEGDAPQRSIVEVSIDADDEVSRSSQAPTPTAETEHDRMEIDEEGVTSGDEPLQRARRAKAAKRQRKASTPLPMKKGRRLRPSSILDTEMAPEATDNMTEELVQTPGTVDDEASPAPDDVMFKRQGKRRASFSDDNPRELRRLRADSEPIDDEDGLPSSSRRRRQDNQASKRFQNVIGMLHSQISAHRNGTIFHNPIKNSEAPDYHEIVKRPMDLKTIKSRIKDGAISNSLEFQRDIYLMFANAMMYNRPGSDVYNMTEDMMLESEGYIQTFRQTEGLAEFGHTSDMYAWSQSWPTKDYISESSLSML</sequence>
<dbReference type="GO" id="GO:0035267">
    <property type="term" value="C:NuA4 histone acetyltransferase complex"/>
    <property type="evidence" value="ECO:0007669"/>
    <property type="project" value="TreeGrafter"/>
</dbReference>
<evidence type="ECO:0000256" key="3">
    <source>
        <dbReference type="SAM" id="MobiDB-lite"/>
    </source>
</evidence>
<evidence type="ECO:0000313" key="5">
    <source>
        <dbReference type="EMBL" id="KAJ4481585.1"/>
    </source>
</evidence>
<evidence type="ECO:0000313" key="6">
    <source>
        <dbReference type="Proteomes" id="UP001150238"/>
    </source>
</evidence>
<feature type="compositionally biased region" description="Basic and acidic residues" evidence="3">
    <location>
        <begin position="191"/>
        <end position="206"/>
    </location>
</feature>
<dbReference type="SUPFAM" id="SSF47370">
    <property type="entry name" value="Bromodomain"/>
    <property type="match status" value="1"/>
</dbReference>
<dbReference type="Gene3D" id="1.20.920.10">
    <property type="entry name" value="Bromodomain-like"/>
    <property type="match status" value="1"/>
</dbReference>
<dbReference type="Proteomes" id="UP001150238">
    <property type="component" value="Unassembled WGS sequence"/>
</dbReference>
<organism evidence="5 6">
    <name type="scientific">Lentinula lateritia</name>
    <dbReference type="NCBI Taxonomy" id="40482"/>
    <lineage>
        <taxon>Eukaryota</taxon>
        <taxon>Fungi</taxon>
        <taxon>Dikarya</taxon>
        <taxon>Basidiomycota</taxon>
        <taxon>Agaricomycotina</taxon>
        <taxon>Agaricomycetes</taxon>
        <taxon>Agaricomycetidae</taxon>
        <taxon>Agaricales</taxon>
        <taxon>Marasmiineae</taxon>
        <taxon>Omphalotaceae</taxon>
        <taxon>Lentinula</taxon>
    </lineage>
</organism>
<evidence type="ECO:0000256" key="1">
    <source>
        <dbReference type="ARBA" id="ARBA00023117"/>
    </source>
</evidence>
<dbReference type="PANTHER" id="PTHR15398">
    <property type="entry name" value="BROMODOMAIN-CONTAINING PROTEIN 8"/>
    <property type="match status" value="1"/>
</dbReference>
<reference evidence="5" key="1">
    <citation type="submission" date="2022-08" db="EMBL/GenBank/DDBJ databases">
        <authorList>
            <consortium name="DOE Joint Genome Institute"/>
            <person name="Min B."/>
            <person name="Riley R."/>
            <person name="Sierra-Patev S."/>
            <person name="Naranjo-Ortiz M."/>
            <person name="Looney B."/>
            <person name="Konkel Z."/>
            <person name="Slot J.C."/>
            <person name="Sakamoto Y."/>
            <person name="Steenwyk J.L."/>
            <person name="Rokas A."/>
            <person name="Carro J."/>
            <person name="Camarero S."/>
            <person name="Ferreira P."/>
            <person name="Molpeceres G."/>
            <person name="Ruiz-Duenas F.J."/>
            <person name="Serrano A."/>
            <person name="Henrissat B."/>
            <person name="Drula E."/>
            <person name="Hughes K.W."/>
            <person name="Mata J.L."/>
            <person name="Ishikawa N.K."/>
            <person name="Vargas-Isla R."/>
            <person name="Ushijima S."/>
            <person name="Smith C.A."/>
            <person name="Ahrendt S."/>
            <person name="Andreopoulos W."/>
            <person name="He G."/>
            <person name="Labutti K."/>
            <person name="Lipzen A."/>
            <person name="Ng V."/>
            <person name="Sandor L."/>
            <person name="Barry K."/>
            <person name="Martinez A.T."/>
            <person name="Xiao Y."/>
            <person name="Gibbons J.G."/>
            <person name="Terashima K."/>
            <person name="Hibbett D.S."/>
            <person name="Grigoriev I.V."/>
        </authorList>
    </citation>
    <scope>NUCLEOTIDE SEQUENCE</scope>
    <source>
        <strain evidence="5">Sp2 HRB7682 ss15</strain>
    </source>
</reference>
<keyword evidence="1 2" id="KW-0103">Bromodomain</keyword>
<dbReference type="PANTHER" id="PTHR15398:SF4">
    <property type="entry name" value="BROMODOMAIN-CONTAINING PROTEIN 8 ISOFORM X1"/>
    <property type="match status" value="1"/>
</dbReference>
<accession>A0A9W9AGV2</accession>
<dbReference type="GO" id="GO:0006325">
    <property type="term" value="P:chromatin organization"/>
    <property type="evidence" value="ECO:0007669"/>
    <property type="project" value="UniProtKB-ARBA"/>
</dbReference>
<dbReference type="Pfam" id="PF00439">
    <property type="entry name" value="Bromodomain"/>
    <property type="match status" value="1"/>
</dbReference>
<dbReference type="PRINTS" id="PR00503">
    <property type="entry name" value="BROMODOMAIN"/>
</dbReference>